<evidence type="ECO:0000256" key="10">
    <source>
        <dbReference type="HAMAP-Rule" id="MF_00185"/>
    </source>
</evidence>
<organism evidence="14 15">
    <name type="scientific">Candidatus Shapirobacteria bacterium CG08_land_8_20_14_0_20_39_18</name>
    <dbReference type="NCBI Taxonomy" id="1974883"/>
    <lineage>
        <taxon>Bacteria</taxon>
        <taxon>Candidatus Shapironibacteriota</taxon>
    </lineage>
</organism>
<feature type="binding site" evidence="10">
    <location>
        <begin position="9"/>
        <end position="16"/>
    </location>
    <ligand>
        <name>ATP</name>
        <dbReference type="ChEBI" id="CHEBI:30616"/>
    </ligand>
</feature>
<dbReference type="GO" id="GO:0005524">
    <property type="term" value="F:ATP binding"/>
    <property type="evidence" value="ECO:0007669"/>
    <property type="project" value="UniProtKB-UniRule"/>
</dbReference>
<evidence type="ECO:0000313" key="14">
    <source>
        <dbReference type="EMBL" id="PIU03973.1"/>
    </source>
</evidence>
<evidence type="ECO:0000256" key="11">
    <source>
        <dbReference type="RuleBase" id="RU003783"/>
    </source>
</evidence>
<keyword evidence="4 10" id="KW-0808">Transferase</keyword>
<evidence type="ECO:0000256" key="4">
    <source>
        <dbReference type="ARBA" id="ARBA00022679"/>
    </source>
</evidence>
<keyword evidence="6 10" id="KW-0547">Nucleotide-binding</keyword>
<proteinExistence type="inferred from homology"/>
<comment type="caution">
    <text evidence="14">The sequence shown here is derived from an EMBL/GenBank/DDBJ whole genome shotgun (WGS) entry which is preliminary data.</text>
</comment>
<comment type="subunit">
    <text evidence="10">Monomer.</text>
</comment>
<evidence type="ECO:0000256" key="12">
    <source>
        <dbReference type="RuleBase" id="RU003784"/>
    </source>
</evidence>
<dbReference type="InterPro" id="IPR027417">
    <property type="entry name" value="P-loop_NTPase"/>
</dbReference>
<keyword evidence="5 10" id="KW-0819">tRNA processing</keyword>
<evidence type="ECO:0000256" key="2">
    <source>
        <dbReference type="ARBA" id="ARBA00003213"/>
    </source>
</evidence>
<comment type="function">
    <text evidence="2 10 12">Catalyzes the transfer of a dimethylallyl group onto the adenine at position 37 in tRNAs that read codons beginning with uridine, leading to the formation of N6-(dimethylallyl)adenosine (i(6)A).</text>
</comment>
<dbReference type="Proteomes" id="UP000228996">
    <property type="component" value="Unassembled WGS sequence"/>
</dbReference>
<comment type="cofactor">
    <cofactor evidence="1 10">
        <name>Mg(2+)</name>
        <dbReference type="ChEBI" id="CHEBI:18420"/>
    </cofactor>
</comment>
<dbReference type="InterPro" id="IPR039657">
    <property type="entry name" value="Dimethylallyltransferase"/>
</dbReference>
<evidence type="ECO:0000256" key="3">
    <source>
        <dbReference type="ARBA" id="ARBA00005842"/>
    </source>
</evidence>
<evidence type="ECO:0000256" key="13">
    <source>
        <dbReference type="RuleBase" id="RU003785"/>
    </source>
</evidence>
<feature type="site" description="Interaction with substrate tRNA" evidence="10">
    <location>
        <position position="120"/>
    </location>
</feature>
<dbReference type="PANTHER" id="PTHR11088:SF60">
    <property type="entry name" value="TRNA DIMETHYLALLYLTRANSFERASE"/>
    <property type="match status" value="1"/>
</dbReference>
<comment type="similarity">
    <text evidence="3 10 13">Belongs to the IPP transferase family.</text>
</comment>
<dbReference type="EC" id="2.5.1.75" evidence="10"/>
<protein>
    <recommendedName>
        <fullName evidence="10">tRNA dimethylallyltransferase</fullName>
        <ecNumber evidence="10">2.5.1.75</ecNumber>
    </recommendedName>
    <alternativeName>
        <fullName evidence="10">Dimethylallyl diphosphate:tRNA dimethylallyltransferase</fullName>
        <shortName evidence="10">DMAPP:tRNA dimethylallyltransferase</shortName>
        <shortName evidence="10">DMATase</shortName>
    </alternativeName>
    <alternativeName>
        <fullName evidence="10">Isopentenyl-diphosphate:tRNA isopentenyltransferase</fullName>
        <shortName evidence="10">IPP transferase</shortName>
        <shortName evidence="10">IPPT</shortName>
        <shortName evidence="10">IPTase</shortName>
    </alternativeName>
</protein>
<evidence type="ECO:0000256" key="7">
    <source>
        <dbReference type="ARBA" id="ARBA00022840"/>
    </source>
</evidence>
<dbReference type="GO" id="GO:0052381">
    <property type="term" value="F:tRNA dimethylallyltransferase activity"/>
    <property type="evidence" value="ECO:0007669"/>
    <property type="project" value="UniProtKB-UniRule"/>
</dbReference>
<keyword evidence="8 10" id="KW-0460">Magnesium</keyword>
<evidence type="ECO:0000256" key="1">
    <source>
        <dbReference type="ARBA" id="ARBA00001946"/>
    </source>
</evidence>
<name>A0A2M6XE60_9BACT</name>
<dbReference type="AlphaFoldDB" id="A0A2M6XE60"/>
<evidence type="ECO:0000256" key="6">
    <source>
        <dbReference type="ARBA" id="ARBA00022741"/>
    </source>
</evidence>
<dbReference type="InterPro" id="IPR018022">
    <property type="entry name" value="IPT"/>
</dbReference>
<evidence type="ECO:0000256" key="5">
    <source>
        <dbReference type="ARBA" id="ARBA00022694"/>
    </source>
</evidence>
<accession>A0A2M6XE60</accession>
<dbReference type="Gene3D" id="3.40.50.300">
    <property type="entry name" value="P-loop containing nucleotide triphosphate hydrolases"/>
    <property type="match status" value="1"/>
</dbReference>
<sequence>MTKLLVICGPTATGKTSLGISLAKKFNGEIISADSRQVYIGMDLGTGKDIPKNSKYVYPVREVQNPKLGGFYLFDKIPVWLLDLVKPNQEFSAADFVELASKVIDDINQRNKLPIILGGTGFYIKALIDGVQTLGVPSDWQLRRDLEKLPREKLFEMLSRLDSAKAASMNSSDKLNPRRLIRAIEVSLNKSNFSHQNPASHFSLPTSVLFVGLSVDYKFLYDRIDKRIDEQVEQGAEQEIRELLKQGYTWDLPAMTAMGYGVWKPYFEKKKTREQVIEEWKYSEHAYVRRQMTWFKKDKRVIWFDVASKDWMDKVVEKVKSWYNQT</sequence>
<reference evidence="15" key="1">
    <citation type="submission" date="2017-09" db="EMBL/GenBank/DDBJ databases">
        <title>Depth-based differentiation of microbial function through sediment-hosted aquifers and enrichment of novel symbionts in the deep terrestrial subsurface.</title>
        <authorList>
            <person name="Probst A.J."/>
            <person name="Ladd B."/>
            <person name="Jarett J.K."/>
            <person name="Geller-Mcgrath D.E."/>
            <person name="Sieber C.M.K."/>
            <person name="Emerson J.B."/>
            <person name="Anantharaman K."/>
            <person name="Thomas B.C."/>
            <person name="Malmstrom R."/>
            <person name="Stieglmeier M."/>
            <person name="Klingl A."/>
            <person name="Woyke T."/>
            <person name="Ryan C.M."/>
            <person name="Banfield J.F."/>
        </authorList>
    </citation>
    <scope>NUCLEOTIDE SEQUENCE [LARGE SCALE GENOMIC DNA]</scope>
</reference>
<dbReference type="GO" id="GO:0006400">
    <property type="term" value="P:tRNA modification"/>
    <property type="evidence" value="ECO:0007669"/>
    <property type="project" value="TreeGrafter"/>
</dbReference>
<keyword evidence="7 10" id="KW-0067">ATP-binding</keyword>
<comment type="catalytic activity">
    <reaction evidence="9 10 11">
        <text>adenosine(37) in tRNA + dimethylallyl diphosphate = N(6)-dimethylallyladenosine(37) in tRNA + diphosphate</text>
        <dbReference type="Rhea" id="RHEA:26482"/>
        <dbReference type="Rhea" id="RHEA-COMP:10162"/>
        <dbReference type="Rhea" id="RHEA-COMP:10375"/>
        <dbReference type="ChEBI" id="CHEBI:33019"/>
        <dbReference type="ChEBI" id="CHEBI:57623"/>
        <dbReference type="ChEBI" id="CHEBI:74411"/>
        <dbReference type="ChEBI" id="CHEBI:74415"/>
        <dbReference type="EC" id="2.5.1.75"/>
    </reaction>
</comment>
<dbReference type="SUPFAM" id="SSF52540">
    <property type="entry name" value="P-loop containing nucleoside triphosphate hydrolases"/>
    <property type="match status" value="2"/>
</dbReference>
<feature type="region of interest" description="Interaction with substrate tRNA" evidence="10">
    <location>
        <begin position="34"/>
        <end position="37"/>
    </location>
</feature>
<feature type="site" description="Interaction with substrate tRNA" evidence="10">
    <location>
        <position position="143"/>
    </location>
</feature>
<gene>
    <name evidence="10 14" type="primary">miaA</name>
    <name evidence="14" type="ORF">COT44_00400</name>
</gene>
<evidence type="ECO:0000256" key="9">
    <source>
        <dbReference type="ARBA" id="ARBA00049563"/>
    </source>
</evidence>
<dbReference type="HAMAP" id="MF_00185">
    <property type="entry name" value="IPP_trans"/>
    <property type="match status" value="1"/>
</dbReference>
<evidence type="ECO:0000256" key="8">
    <source>
        <dbReference type="ARBA" id="ARBA00022842"/>
    </source>
</evidence>
<dbReference type="Gene3D" id="1.10.20.140">
    <property type="match status" value="1"/>
</dbReference>
<dbReference type="Pfam" id="PF01715">
    <property type="entry name" value="IPPT"/>
    <property type="match status" value="1"/>
</dbReference>
<comment type="caution">
    <text evidence="10">Lacks conserved residue(s) required for the propagation of feature annotation.</text>
</comment>
<dbReference type="NCBIfam" id="TIGR00174">
    <property type="entry name" value="miaA"/>
    <property type="match status" value="1"/>
</dbReference>
<dbReference type="EMBL" id="PEYO01000002">
    <property type="protein sequence ID" value="PIU03973.1"/>
    <property type="molecule type" value="Genomic_DNA"/>
</dbReference>
<evidence type="ECO:0000313" key="15">
    <source>
        <dbReference type="Proteomes" id="UP000228996"/>
    </source>
</evidence>
<feature type="binding site" evidence="10">
    <location>
        <begin position="11"/>
        <end position="16"/>
    </location>
    <ligand>
        <name>substrate</name>
    </ligand>
</feature>
<dbReference type="PANTHER" id="PTHR11088">
    <property type="entry name" value="TRNA DIMETHYLALLYLTRANSFERASE"/>
    <property type="match status" value="1"/>
</dbReference>